<feature type="region of interest" description="Disordered" evidence="2">
    <location>
        <begin position="32"/>
        <end position="72"/>
    </location>
</feature>
<dbReference type="EMBL" id="BDIP01002997">
    <property type="protein sequence ID" value="GIQ87132.1"/>
    <property type="molecule type" value="Genomic_DNA"/>
</dbReference>
<comment type="caution">
    <text evidence="3">The sequence shown here is derived from an EMBL/GenBank/DDBJ whole genome shotgun (WGS) entry which is preliminary data.</text>
</comment>
<accession>A0A9K3GLB9</accession>
<feature type="coiled-coil region" evidence="1">
    <location>
        <begin position="185"/>
        <end position="212"/>
    </location>
</feature>
<feature type="compositionally biased region" description="Basic and acidic residues" evidence="2">
    <location>
        <begin position="37"/>
        <end position="51"/>
    </location>
</feature>
<keyword evidence="1" id="KW-0175">Coiled coil</keyword>
<feature type="compositionally biased region" description="Basic and acidic residues" evidence="2">
    <location>
        <begin position="59"/>
        <end position="72"/>
    </location>
</feature>
<evidence type="ECO:0000256" key="2">
    <source>
        <dbReference type="SAM" id="MobiDB-lite"/>
    </source>
</evidence>
<protein>
    <submittedName>
        <fullName evidence="3">Uncharacterized protein</fullName>
    </submittedName>
</protein>
<gene>
    <name evidence="3" type="ORF">KIPB_009111</name>
</gene>
<evidence type="ECO:0000313" key="4">
    <source>
        <dbReference type="Proteomes" id="UP000265618"/>
    </source>
</evidence>
<name>A0A9K3GLB9_9EUKA</name>
<feature type="compositionally biased region" description="Basic and acidic residues" evidence="2">
    <location>
        <begin position="364"/>
        <end position="378"/>
    </location>
</feature>
<dbReference type="AlphaFoldDB" id="A0A9K3GLB9"/>
<dbReference type="Proteomes" id="UP000265618">
    <property type="component" value="Unassembled WGS sequence"/>
</dbReference>
<feature type="compositionally biased region" description="Basic and acidic residues" evidence="2">
    <location>
        <begin position="441"/>
        <end position="453"/>
    </location>
</feature>
<organism evidence="3 4">
    <name type="scientific">Kipferlia bialata</name>
    <dbReference type="NCBI Taxonomy" id="797122"/>
    <lineage>
        <taxon>Eukaryota</taxon>
        <taxon>Metamonada</taxon>
        <taxon>Carpediemonas-like organisms</taxon>
        <taxon>Kipferlia</taxon>
    </lineage>
</organism>
<feature type="compositionally biased region" description="Polar residues" evidence="2">
    <location>
        <begin position="424"/>
        <end position="440"/>
    </location>
</feature>
<feature type="region of interest" description="Disordered" evidence="2">
    <location>
        <begin position="239"/>
        <end position="329"/>
    </location>
</feature>
<sequence length="462" mass="50692">MDVERRLFTAQKEAVEQQAQFDQVKAELVETQEQQEEMEKAAEQVREEAQAKVEAAAQQEKEREREMQTMREQEALREETAAGDADLMEQIVAKDIEISNLKSQLESLQTELQTVQREMEEMSGSVAEAMAKNEALEGQLNGLDSSHDTGLHAALKDAAREASTSADTVKGKAQGMSKTQVDGVFSRLMERAAELRERVEERRTELKKERMDGIERVLRSVKLLSKSRSEDILRMMGVDENGNKTEKGGREAQCSSPAMVGGDSIQPRPTMPAKPHQYSSGHTAPKGLTSFPASILASSSETGGRMRREASFSVKSAMPQGDRQAGFRREVSYAVNRGDGGLLHRDREGAGFRREASFAVGPRGMRERGRERERDRAGHTGAIGMGGVGAYVPNNTPKGMDTVSEVREAGPFGERSISGEGPADTSTSHQGDTDTPVSQQVEERLGSPLKREVSVLVPQDET</sequence>
<keyword evidence="4" id="KW-1185">Reference proteome</keyword>
<reference evidence="3 4" key="1">
    <citation type="journal article" date="2018" name="PLoS ONE">
        <title>The draft genome of Kipferlia bialata reveals reductive genome evolution in fornicate parasites.</title>
        <authorList>
            <person name="Tanifuji G."/>
            <person name="Takabayashi S."/>
            <person name="Kume K."/>
            <person name="Takagi M."/>
            <person name="Nakayama T."/>
            <person name="Kamikawa R."/>
            <person name="Inagaki Y."/>
            <person name="Hashimoto T."/>
        </authorList>
    </citation>
    <scope>NUCLEOTIDE SEQUENCE [LARGE SCALE GENOMIC DNA]</scope>
    <source>
        <strain evidence="3">NY0173</strain>
    </source>
</reference>
<evidence type="ECO:0000313" key="3">
    <source>
        <dbReference type="EMBL" id="GIQ87132.1"/>
    </source>
</evidence>
<feature type="compositionally biased region" description="Basic and acidic residues" evidence="2">
    <location>
        <begin position="241"/>
        <end position="250"/>
    </location>
</feature>
<evidence type="ECO:0000256" key="1">
    <source>
        <dbReference type="SAM" id="Coils"/>
    </source>
</evidence>
<feature type="non-terminal residue" evidence="3">
    <location>
        <position position="1"/>
    </location>
</feature>
<proteinExistence type="predicted"/>
<feature type="region of interest" description="Disordered" evidence="2">
    <location>
        <begin position="353"/>
        <end position="462"/>
    </location>
</feature>